<evidence type="ECO:0000256" key="1">
    <source>
        <dbReference type="SAM" id="MobiDB-lite"/>
    </source>
</evidence>
<comment type="caution">
    <text evidence="2">The sequence shown here is derived from an EMBL/GenBank/DDBJ whole genome shotgun (WGS) entry which is preliminary data.</text>
</comment>
<dbReference type="InterPro" id="IPR008309">
    <property type="entry name" value="YdbL"/>
</dbReference>
<organism evidence="2 3">
    <name type="scientific">Roseospira marina</name>
    <dbReference type="NCBI Taxonomy" id="140057"/>
    <lineage>
        <taxon>Bacteria</taxon>
        <taxon>Pseudomonadati</taxon>
        <taxon>Pseudomonadota</taxon>
        <taxon>Alphaproteobacteria</taxon>
        <taxon>Rhodospirillales</taxon>
        <taxon>Rhodospirillaceae</taxon>
        <taxon>Roseospira</taxon>
    </lineage>
</organism>
<reference evidence="2 3" key="1">
    <citation type="submission" date="2019-09" db="EMBL/GenBank/DDBJ databases">
        <title>Genome sequence of Roseospira marina, one of the more divergent members of the non-sulfur purple photosynthetic bacterial family, the Rhodospirillaceae.</title>
        <authorList>
            <person name="Meyer T."/>
            <person name="Kyndt J."/>
        </authorList>
    </citation>
    <scope>NUCLEOTIDE SEQUENCE [LARGE SCALE GENOMIC DNA]</scope>
    <source>
        <strain evidence="2 3">DSM 15113</strain>
    </source>
</reference>
<accession>A0A5M6IAI4</accession>
<dbReference type="Proteomes" id="UP000324065">
    <property type="component" value="Unassembled WGS sequence"/>
</dbReference>
<protein>
    <submittedName>
        <fullName evidence="2">DUF1318 domain-containing protein</fullName>
    </submittedName>
</protein>
<dbReference type="AlphaFoldDB" id="A0A5M6IAI4"/>
<sequence>MNRLVRRQWEDDPMTRTTPTATPASIHGRRRLARFGAGTALALLAGAVVVLGGPGPARAQNLDQMRANGLVCERPDGLLHARSSDGTVQQKVQAINNQRLATYETVARDSGTTVEQVRVVSGEKLQARYGGCP</sequence>
<name>A0A5M6IAI4_9PROT</name>
<dbReference type="EMBL" id="VWPJ01000010">
    <property type="protein sequence ID" value="KAA5605286.1"/>
    <property type="molecule type" value="Genomic_DNA"/>
</dbReference>
<dbReference type="Pfam" id="PF07027">
    <property type="entry name" value="DUF1318"/>
    <property type="match status" value="1"/>
</dbReference>
<proteinExistence type="predicted"/>
<keyword evidence="3" id="KW-1185">Reference proteome</keyword>
<evidence type="ECO:0000313" key="2">
    <source>
        <dbReference type="EMBL" id="KAA5605286.1"/>
    </source>
</evidence>
<gene>
    <name evidence="2" type="ORF">F1188_12010</name>
</gene>
<dbReference type="OrthoDB" id="7362294at2"/>
<feature type="region of interest" description="Disordered" evidence="1">
    <location>
        <begin position="1"/>
        <end position="23"/>
    </location>
</feature>
<evidence type="ECO:0000313" key="3">
    <source>
        <dbReference type="Proteomes" id="UP000324065"/>
    </source>
</evidence>